<dbReference type="InterPro" id="IPR036390">
    <property type="entry name" value="WH_DNA-bd_sf"/>
</dbReference>
<evidence type="ECO:0000313" key="7">
    <source>
        <dbReference type="Proteomes" id="UP000295293"/>
    </source>
</evidence>
<dbReference type="PANTHER" id="PTHR34298:SF2">
    <property type="entry name" value="SEGREGATION AND CONDENSATION PROTEIN B"/>
    <property type="match status" value="1"/>
</dbReference>
<evidence type="ECO:0000313" key="6">
    <source>
        <dbReference type="EMBL" id="TDR40731.1"/>
    </source>
</evidence>
<dbReference type="PANTHER" id="PTHR34298">
    <property type="entry name" value="SEGREGATION AND CONDENSATION PROTEIN B"/>
    <property type="match status" value="1"/>
</dbReference>
<dbReference type="OrthoDB" id="9806226at2"/>
<dbReference type="NCBIfam" id="TIGR00281">
    <property type="entry name" value="SMC-Scp complex subunit ScpB"/>
    <property type="match status" value="1"/>
</dbReference>
<name>A0A4R6YRI1_9GAMM</name>
<keyword evidence="7" id="KW-1185">Reference proteome</keyword>
<dbReference type="AlphaFoldDB" id="A0A4R6YRI1"/>
<keyword evidence="2" id="KW-0132">Cell division</keyword>
<keyword evidence="1" id="KW-0963">Cytoplasm</keyword>
<protein>
    <submittedName>
        <fullName evidence="6">Condensin subunit ScpB</fullName>
    </submittedName>
</protein>
<dbReference type="GO" id="GO:0051301">
    <property type="term" value="P:cell division"/>
    <property type="evidence" value="ECO:0007669"/>
    <property type="project" value="UniProtKB-KW"/>
</dbReference>
<dbReference type="SUPFAM" id="SSF46785">
    <property type="entry name" value="Winged helix' DNA-binding domain"/>
    <property type="match status" value="2"/>
</dbReference>
<feature type="region of interest" description="Disordered" evidence="5">
    <location>
        <begin position="232"/>
        <end position="373"/>
    </location>
</feature>
<feature type="compositionally biased region" description="Acidic residues" evidence="5">
    <location>
        <begin position="344"/>
        <end position="359"/>
    </location>
</feature>
<comment type="caution">
    <text evidence="6">The sequence shown here is derived from an EMBL/GenBank/DDBJ whole genome shotgun (WGS) entry which is preliminary data.</text>
</comment>
<dbReference type="Pfam" id="PF04079">
    <property type="entry name" value="SMC_ScpB"/>
    <property type="match status" value="1"/>
</dbReference>
<reference evidence="6 7" key="1">
    <citation type="submission" date="2019-03" db="EMBL/GenBank/DDBJ databases">
        <title>Genomic Encyclopedia of Type Strains, Phase IV (KMG-IV): sequencing the most valuable type-strain genomes for metagenomic binning, comparative biology and taxonomic classification.</title>
        <authorList>
            <person name="Goeker M."/>
        </authorList>
    </citation>
    <scope>NUCLEOTIDE SEQUENCE [LARGE SCALE GENOMIC DNA]</scope>
    <source>
        <strain evidence="6 7">DSM 21667</strain>
    </source>
</reference>
<dbReference type="InterPro" id="IPR005234">
    <property type="entry name" value="ScpB_csome_segregation"/>
</dbReference>
<keyword evidence="3" id="KW-0159">Chromosome partition</keyword>
<proteinExistence type="predicted"/>
<evidence type="ECO:0000256" key="5">
    <source>
        <dbReference type="SAM" id="MobiDB-lite"/>
    </source>
</evidence>
<feature type="compositionally biased region" description="Low complexity" evidence="5">
    <location>
        <begin position="272"/>
        <end position="281"/>
    </location>
</feature>
<keyword evidence="4" id="KW-0131">Cell cycle</keyword>
<organism evidence="6 7">
    <name type="scientific">Tahibacter aquaticus</name>
    <dbReference type="NCBI Taxonomy" id="520092"/>
    <lineage>
        <taxon>Bacteria</taxon>
        <taxon>Pseudomonadati</taxon>
        <taxon>Pseudomonadota</taxon>
        <taxon>Gammaproteobacteria</taxon>
        <taxon>Lysobacterales</taxon>
        <taxon>Rhodanobacteraceae</taxon>
        <taxon>Tahibacter</taxon>
    </lineage>
</organism>
<feature type="compositionally biased region" description="Polar residues" evidence="5">
    <location>
        <begin position="250"/>
        <end position="264"/>
    </location>
</feature>
<evidence type="ECO:0000256" key="4">
    <source>
        <dbReference type="ARBA" id="ARBA00023306"/>
    </source>
</evidence>
<dbReference type="EMBL" id="SNZH01000012">
    <property type="protein sequence ID" value="TDR40731.1"/>
    <property type="molecule type" value="Genomic_DNA"/>
</dbReference>
<dbReference type="Proteomes" id="UP000295293">
    <property type="component" value="Unassembled WGS sequence"/>
</dbReference>
<accession>A0A4R6YRI1</accession>
<dbReference type="RefSeq" id="WP_133820103.1">
    <property type="nucleotide sequence ID" value="NZ_SNZH01000012.1"/>
</dbReference>
<feature type="compositionally biased region" description="Acidic residues" evidence="5">
    <location>
        <begin position="325"/>
        <end position="334"/>
    </location>
</feature>
<evidence type="ECO:0000256" key="1">
    <source>
        <dbReference type="ARBA" id="ARBA00022490"/>
    </source>
</evidence>
<evidence type="ECO:0000256" key="3">
    <source>
        <dbReference type="ARBA" id="ARBA00022829"/>
    </source>
</evidence>
<dbReference type="GO" id="GO:0051304">
    <property type="term" value="P:chromosome separation"/>
    <property type="evidence" value="ECO:0007669"/>
    <property type="project" value="InterPro"/>
</dbReference>
<dbReference type="InterPro" id="IPR036388">
    <property type="entry name" value="WH-like_DNA-bd_sf"/>
</dbReference>
<evidence type="ECO:0000256" key="2">
    <source>
        <dbReference type="ARBA" id="ARBA00022618"/>
    </source>
</evidence>
<gene>
    <name evidence="6" type="ORF">DFR29_11245</name>
</gene>
<dbReference type="Gene3D" id="1.10.10.10">
    <property type="entry name" value="Winged helix-like DNA-binding domain superfamily/Winged helix DNA-binding domain"/>
    <property type="match status" value="2"/>
</dbReference>
<sequence>MDPQLLKRIVEAVLLAAAQPLTLAQLVALFTEDENVGGEQVAAALEALTADYAERGIELKEVASGFRFQIREDVHSYVTRLWTERQVKYSRALLETLALIAYRQPITRAEIEQIRGVAVSSSIIKTLEEREWVRVVGYRDVPGRPALFGTSRNFLDYFNLKSLDELPPLAEIRDLEEYEPQLDLAPVIPPSLELPPEDEAAIAAEVAEAAAAAGNDANDDDAADEMLTAAPADAEDAASVEPDKIAEISANPQSTETETDTTQGFDGDDEAQSSAADAADGTPEASAHTSFVPAADNAGRSEGHETPLADLADQDNADEIANPDPVDDWPDADDSAAGPADSPEFADSDFFPEDDDVDPADPTTSDDVPEHTA</sequence>